<dbReference type="Pfam" id="PF13581">
    <property type="entry name" value="HATPase_c_2"/>
    <property type="match status" value="1"/>
</dbReference>
<dbReference type="InterPro" id="IPR050267">
    <property type="entry name" value="Anti-sigma-factor_SerPK"/>
</dbReference>
<evidence type="ECO:0000259" key="2">
    <source>
        <dbReference type="Pfam" id="PF13581"/>
    </source>
</evidence>
<evidence type="ECO:0000313" key="4">
    <source>
        <dbReference type="Proteomes" id="UP000587527"/>
    </source>
</evidence>
<dbReference type="CDD" id="cd16936">
    <property type="entry name" value="HATPase_RsbW-like"/>
    <property type="match status" value="1"/>
</dbReference>
<gene>
    <name evidence="3" type="ORF">F4553_004701</name>
</gene>
<dbReference type="AlphaFoldDB" id="A0A841BX29"/>
<reference evidence="3 4" key="1">
    <citation type="submission" date="2020-08" db="EMBL/GenBank/DDBJ databases">
        <title>Sequencing the genomes of 1000 actinobacteria strains.</title>
        <authorList>
            <person name="Klenk H.-P."/>
        </authorList>
    </citation>
    <scope>NUCLEOTIDE SEQUENCE [LARGE SCALE GENOMIC DNA]</scope>
    <source>
        <strain evidence="3 4">DSM 45362</strain>
    </source>
</reference>
<dbReference type="EMBL" id="JACHMN010000002">
    <property type="protein sequence ID" value="MBB5871322.1"/>
    <property type="molecule type" value="Genomic_DNA"/>
</dbReference>
<keyword evidence="4" id="KW-1185">Reference proteome</keyword>
<dbReference type="RefSeq" id="WP_184839294.1">
    <property type="nucleotide sequence ID" value="NZ_JACHMN010000002.1"/>
</dbReference>
<sequence>MAIVRLEFSPEPAHVRTARLVGVAVARKAGLPEDRLDEVRLAIGEACGRAVTRHQRHRLRSPIVVEMSDDNPYTVRVTDRAPGGIESRSTDPVEEITEEASLLLLTGVADEFSVAAAEEGGGSVVSMIWPLKRSRR</sequence>
<organism evidence="3 4">
    <name type="scientific">Allocatelliglobosispora scoriae</name>
    <dbReference type="NCBI Taxonomy" id="643052"/>
    <lineage>
        <taxon>Bacteria</taxon>
        <taxon>Bacillati</taxon>
        <taxon>Actinomycetota</taxon>
        <taxon>Actinomycetes</taxon>
        <taxon>Micromonosporales</taxon>
        <taxon>Micromonosporaceae</taxon>
        <taxon>Allocatelliglobosispora</taxon>
    </lineage>
</organism>
<evidence type="ECO:0000256" key="1">
    <source>
        <dbReference type="ARBA" id="ARBA00022527"/>
    </source>
</evidence>
<protein>
    <submittedName>
        <fullName evidence="3">Anti-sigma regulatory factor (Ser/Thr protein kinase)</fullName>
    </submittedName>
</protein>
<dbReference type="InterPro" id="IPR036890">
    <property type="entry name" value="HATPase_C_sf"/>
</dbReference>
<comment type="caution">
    <text evidence="3">The sequence shown here is derived from an EMBL/GenBank/DDBJ whole genome shotgun (WGS) entry which is preliminary data.</text>
</comment>
<dbReference type="Proteomes" id="UP000587527">
    <property type="component" value="Unassembled WGS sequence"/>
</dbReference>
<accession>A0A841BX29</accession>
<dbReference type="InterPro" id="IPR003594">
    <property type="entry name" value="HATPase_dom"/>
</dbReference>
<keyword evidence="1" id="KW-0808">Transferase</keyword>
<keyword evidence="1" id="KW-0418">Kinase</keyword>
<evidence type="ECO:0000313" key="3">
    <source>
        <dbReference type="EMBL" id="MBB5871322.1"/>
    </source>
</evidence>
<dbReference type="PANTHER" id="PTHR35526:SF3">
    <property type="entry name" value="ANTI-SIGMA-F FACTOR RSBW"/>
    <property type="match status" value="1"/>
</dbReference>
<keyword evidence="1" id="KW-0723">Serine/threonine-protein kinase</keyword>
<dbReference type="GO" id="GO:0004674">
    <property type="term" value="F:protein serine/threonine kinase activity"/>
    <property type="evidence" value="ECO:0007669"/>
    <property type="project" value="UniProtKB-KW"/>
</dbReference>
<name>A0A841BX29_9ACTN</name>
<dbReference type="Gene3D" id="3.30.565.10">
    <property type="entry name" value="Histidine kinase-like ATPase, C-terminal domain"/>
    <property type="match status" value="1"/>
</dbReference>
<proteinExistence type="predicted"/>
<dbReference type="PANTHER" id="PTHR35526">
    <property type="entry name" value="ANTI-SIGMA-F FACTOR RSBW-RELATED"/>
    <property type="match status" value="1"/>
</dbReference>
<feature type="domain" description="Histidine kinase/HSP90-like ATPase" evidence="2">
    <location>
        <begin position="8"/>
        <end position="129"/>
    </location>
</feature>